<proteinExistence type="predicted"/>
<dbReference type="STRING" id="933852.A0A0C2WE34"/>
<dbReference type="InterPro" id="IPR002562">
    <property type="entry name" value="3'-5'_exonuclease_dom"/>
</dbReference>
<evidence type="ECO:0000313" key="2">
    <source>
        <dbReference type="EMBL" id="KIM24703.1"/>
    </source>
</evidence>
<evidence type="ECO:0000259" key="1">
    <source>
        <dbReference type="Pfam" id="PF01612"/>
    </source>
</evidence>
<dbReference type="HOGENOM" id="CLU_072637_1_0_1"/>
<dbReference type="Proteomes" id="UP000054097">
    <property type="component" value="Unassembled WGS sequence"/>
</dbReference>
<keyword evidence="3" id="KW-1185">Reference proteome</keyword>
<dbReference type="OrthoDB" id="26838at2759"/>
<feature type="domain" description="3'-5' exonuclease" evidence="1">
    <location>
        <begin position="16"/>
        <end position="228"/>
    </location>
</feature>
<sequence>MASFPGTLPDYPTASYRICNTPESLAAAVRVLSQHSHIFLDCEGRNLGTVSGKLSLLNLGVAHATDDGEQRLLIFLIDVLAFPKDRAHHLSPIFDIMSSEKVFKIVFDGRMDASELLHGHRVQLNNVLDLQVADILAREKRGESRDQQLQRLRGFLPKHELARNPDMYLYVHKLNGMGSAMREYGIDEGKKRSVNHDKWLDRPMDETSLRYAAEDICKIQQLYDVFMEEGYIDEETLVQQSASYLALNADARPRGDKYQGHGLFPLAVLAKVSPLTPLMQCRGCERRLPASCFARSKSRDRGHICFVCRAVDMSHKLSPRKRKQDGNSQL</sequence>
<protein>
    <recommendedName>
        <fullName evidence="1">3'-5' exonuclease domain-containing protein</fullName>
    </recommendedName>
</protein>
<reference evidence="3" key="2">
    <citation type="submission" date="2015-01" db="EMBL/GenBank/DDBJ databases">
        <title>Evolutionary Origins and Diversification of the Mycorrhizal Mutualists.</title>
        <authorList>
            <consortium name="DOE Joint Genome Institute"/>
            <consortium name="Mycorrhizal Genomics Consortium"/>
            <person name="Kohler A."/>
            <person name="Kuo A."/>
            <person name="Nagy L.G."/>
            <person name="Floudas D."/>
            <person name="Copeland A."/>
            <person name="Barry K.W."/>
            <person name="Cichocki N."/>
            <person name="Veneault-Fourrey C."/>
            <person name="LaButti K."/>
            <person name="Lindquist E.A."/>
            <person name="Lipzen A."/>
            <person name="Lundell T."/>
            <person name="Morin E."/>
            <person name="Murat C."/>
            <person name="Riley R."/>
            <person name="Ohm R."/>
            <person name="Sun H."/>
            <person name="Tunlid A."/>
            <person name="Henrissat B."/>
            <person name="Grigoriev I.V."/>
            <person name="Hibbett D.S."/>
            <person name="Martin F."/>
        </authorList>
    </citation>
    <scope>NUCLEOTIDE SEQUENCE [LARGE SCALE GENOMIC DNA]</scope>
    <source>
        <strain evidence="3">MAFF 305830</strain>
    </source>
</reference>
<dbReference type="GO" id="GO:0003676">
    <property type="term" value="F:nucleic acid binding"/>
    <property type="evidence" value="ECO:0007669"/>
    <property type="project" value="InterPro"/>
</dbReference>
<evidence type="ECO:0000313" key="3">
    <source>
        <dbReference type="Proteomes" id="UP000054097"/>
    </source>
</evidence>
<dbReference type="Pfam" id="PF01612">
    <property type="entry name" value="DNA_pol_A_exo1"/>
    <property type="match status" value="1"/>
</dbReference>
<dbReference type="GO" id="GO:0006139">
    <property type="term" value="P:nucleobase-containing compound metabolic process"/>
    <property type="evidence" value="ECO:0007669"/>
    <property type="project" value="InterPro"/>
</dbReference>
<name>A0A0C2WE34_SERVB</name>
<dbReference type="AlphaFoldDB" id="A0A0C2WE34"/>
<dbReference type="PANTHER" id="PTHR46814">
    <property type="entry name" value="EGALITARIAN, ISOFORM B"/>
    <property type="match status" value="1"/>
</dbReference>
<dbReference type="EMBL" id="KN824321">
    <property type="protein sequence ID" value="KIM24703.1"/>
    <property type="molecule type" value="Genomic_DNA"/>
</dbReference>
<dbReference type="PANTHER" id="PTHR46814:SF1">
    <property type="entry name" value="EGALITARIAN, ISOFORM B"/>
    <property type="match status" value="1"/>
</dbReference>
<dbReference type="GO" id="GO:0008408">
    <property type="term" value="F:3'-5' exonuclease activity"/>
    <property type="evidence" value="ECO:0007669"/>
    <property type="project" value="InterPro"/>
</dbReference>
<gene>
    <name evidence="2" type="ORF">M408DRAFT_331672</name>
</gene>
<dbReference type="SUPFAM" id="SSF53098">
    <property type="entry name" value="Ribonuclease H-like"/>
    <property type="match status" value="1"/>
</dbReference>
<dbReference type="Gene3D" id="3.30.420.10">
    <property type="entry name" value="Ribonuclease H-like superfamily/Ribonuclease H"/>
    <property type="match status" value="1"/>
</dbReference>
<organism evidence="2 3">
    <name type="scientific">Serendipita vermifera MAFF 305830</name>
    <dbReference type="NCBI Taxonomy" id="933852"/>
    <lineage>
        <taxon>Eukaryota</taxon>
        <taxon>Fungi</taxon>
        <taxon>Dikarya</taxon>
        <taxon>Basidiomycota</taxon>
        <taxon>Agaricomycotina</taxon>
        <taxon>Agaricomycetes</taxon>
        <taxon>Sebacinales</taxon>
        <taxon>Serendipitaceae</taxon>
        <taxon>Serendipita</taxon>
    </lineage>
</organism>
<accession>A0A0C2WE34</accession>
<dbReference type="InterPro" id="IPR012337">
    <property type="entry name" value="RNaseH-like_sf"/>
</dbReference>
<dbReference type="InterPro" id="IPR036397">
    <property type="entry name" value="RNaseH_sf"/>
</dbReference>
<reference evidence="2 3" key="1">
    <citation type="submission" date="2014-04" db="EMBL/GenBank/DDBJ databases">
        <authorList>
            <consortium name="DOE Joint Genome Institute"/>
            <person name="Kuo A."/>
            <person name="Zuccaro A."/>
            <person name="Kohler A."/>
            <person name="Nagy L.G."/>
            <person name="Floudas D."/>
            <person name="Copeland A."/>
            <person name="Barry K.W."/>
            <person name="Cichocki N."/>
            <person name="Veneault-Fourrey C."/>
            <person name="LaButti K."/>
            <person name="Lindquist E.A."/>
            <person name="Lipzen A."/>
            <person name="Lundell T."/>
            <person name="Morin E."/>
            <person name="Murat C."/>
            <person name="Sun H."/>
            <person name="Tunlid A."/>
            <person name="Henrissat B."/>
            <person name="Grigoriev I.V."/>
            <person name="Hibbett D.S."/>
            <person name="Martin F."/>
            <person name="Nordberg H.P."/>
            <person name="Cantor M.N."/>
            <person name="Hua S.X."/>
        </authorList>
    </citation>
    <scope>NUCLEOTIDE SEQUENCE [LARGE SCALE GENOMIC DNA]</scope>
    <source>
        <strain evidence="2 3">MAFF 305830</strain>
    </source>
</reference>